<evidence type="ECO:0000313" key="7">
    <source>
        <dbReference type="Proteomes" id="UP000712600"/>
    </source>
</evidence>
<dbReference type="PANTHER" id="PTHR31096:SF78">
    <property type="entry name" value="ACT DOMAIN-CONTAINING PROTEIN ACR"/>
    <property type="match status" value="1"/>
</dbReference>
<dbReference type="SUPFAM" id="SSF55021">
    <property type="entry name" value="ACT-like"/>
    <property type="match status" value="6"/>
</dbReference>
<keyword evidence="4" id="KW-0472">Membrane</keyword>
<dbReference type="Pfam" id="PF01842">
    <property type="entry name" value="ACT"/>
    <property type="match status" value="6"/>
</dbReference>
<feature type="domain" description="ACT" evidence="5">
    <location>
        <begin position="869"/>
        <end position="952"/>
    </location>
</feature>
<evidence type="ECO:0000313" key="6">
    <source>
        <dbReference type="EMBL" id="KAF3540499.1"/>
    </source>
</evidence>
<proteinExistence type="predicted"/>
<dbReference type="GO" id="GO:0016597">
    <property type="term" value="F:amino acid binding"/>
    <property type="evidence" value="ECO:0007669"/>
    <property type="project" value="UniProtKB-UniRule"/>
</dbReference>
<dbReference type="AlphaFoldDB" id="A0A8S9QCZ5"/>
<dbReference type="EMBL" id="QGKX02001290">
    <property type="protein sequence ID" value="KAF3540499.1"/>
    <property type="molecule type" value="Genomic_DNA"/>
</dbReference>
<dbReference type="PANTHER" id="PTHR31096">
    <property type="entry name" value="ACT DOMAIN-CONTAINING PROTEIN ACR4-RELATED"/>
    <property type="match status" value="1"/>
</dbReference>
<keyword evidence="1 3" id="KW-0677">Repeat</keyword>
<accession>A0A8S9QCZ5</accession>
<dbReference type="CDD" id="cd04897">
    <property type="entry name" value="ACT_ACR_3"/>
    <property type="match status" value="2"/>
</dbReference>
<feature type="domain" description="ACT" evidence="5">
    <location>
        <begin position="408"/>
        <end position="482"/>
    </location>
</feature>
<dbReference type="InterPro" id="IPR040217">
    <property type="entry name" value="ACR1-12"/>
</dbReference>
<feature type="domain" description="ACT" evidence="5">
    <location>
        <begin position="186"/>
        <end position="263"/>
    </location>
</feature>
<keyword evidence="4" id="KW-0812">Transmembrane</keyword>
<dbReference type="Gene3D" id="3.30.70.260">
    <property type="match status" value="2"/>
</dbReference>
<sequence length="976" mass="109104">MTTVLLQKLRRCPLGYPEFLPIKLMRHGMSLSALHAEMEVMALMIGFRIWVCSILGLFIMDVLSYSYHMDDEIAKFIRRVNPPRVVIDNEVCKNVTVIKVDSANKHGILLEVVQVLTDLNLTIKKAYISSDGGWFMDVFNVTDQDGNKVTDEIVLGYIRKSLGPDDSSCYSPRSTIGVKQSVDFTVIELTGTDRPGLLSELCAVLTDLQCNVVNAEIWTHRAKAAAVLQVTDEETCSAVTDPERLSQIRKLLGYVLTGGSRSRRSREPKTTVSSSLDETYADRKLHQLMFADRDYDEWENSGVGGDDEDKSGRVVPDVDVSNLHDLDYSIVMIKCKDRPKLLFDTVFTLTDMKYVVSHASIDAQGPEAYQEYYIRHTDGSPVKSEAERQRVIKCLKAAIQRRVSEGLKLELCTSDRVGLLSDVTRIFRENSLTVTRAEVKTKGGKALNTFYVKDASGYQVDAKTIDAIRQVIGQTILQVKGGNTEVLKFLKEVFLLSVNGSSIMALMIGFRIWVCSILGLFIMDVLSYSYHMDDEIAKFIRRVNPPRVVIDNEVCKNVTVIKVDSANKHGILLEVVQVLTDLNLTIKKAYISSDGGWFMDVFNVTDQDGNKVTDEIVLGYIRKSLGPDDSSCYSPRSTIGVKQSVDFTVIELTGTDRPGLLSELCAVLTDLQCNVVNAEIWTHRAKAAAVLQVTDEETCSAVTDPERLSQIRKLLGYVLTGGSRSRRSCEPKTTVSSSLDETYADRKLHQLMFADRDYDEWENNVGDDEDKSGRVVPDVDVSNLHDLDYSVVMIRCKDRPKLLFDTVFTLTDMKYVVSHASIDAQGPEAYQEYYIRHTDGSPVKSEAERQRVIKCLKAAIQRRVSEGLKLELCTSDRVGLLSDVTRIFRENSLTVTRAEVKTKGGKALNTFYVKDASGYKVDAKTIDAIREVIGQTILQVKGGNTEVKPSSRESQTGFLFGVFKSRSFVNFGLIRS</sequence>
<organism evidence="6 7">
    <name type="scientific">Brassica cretica</name>
    <name type="common">Mustard</name>
    <dbReference type="NCBI Taxonomy" id="69181"/>
    <lineage>
        <taxon>Eukaryota</taxon>
        <taxon>Viridiplantae</taxon>
        <taxon>Streptophyta</taxon>
        <taxon>Embryophyta</taxon>
        <taxon>Tracheophyta</taxon>
        <taxon>Spermatophyta</taxon>
        <taxon>Magnoliopsida</taxon>
        <taxon>eudicotyledons</taxon>
        <taxon>Gunneridae</taxon>
        <taxon>Pentapetalae</taxon>
        <taxon>rosids</taxon>
        <taxon>malvids</taxon>
        <taxon>Brassicales</taxon>
        <taxon>Brassicaceae</taxon>
        <taxon>Brassiceae</taxon>
        <taxon>Brassica</taxon>
    </lineage>
</organism>
<dbReference type="InterPro" id="IPR045865">
    <property type="entry name" value="ACT-like_dom_sf"/>
</dbReference>
<keyword evidence="4" id="KW-1133">Transmembrane helix</keyword>
<evidence type="ECO:0000256" key="1">
    <source>
        <dbReference type="ARBA" id="ARBA00022737"/>
    </source>
</evidence>
<name>A0A8S9QCZ5_BRACR</name>
<dbReference type="CDD" id="cd04895">
    <property type="entry name" value="ACT_ACR_1"/>
    <property type="match status" value="2"/>
</dbReference>
<dbReference type="CDD" id="cd04926">
    <property type="entry name" value="ACT_ACR_4"/>
    <property type="match status" value="1"/>
</dbReference>
<feature type="domain" description="ACT" evidence="5">
    <location>
        <begin position="649"/>
        <end position="731"/>
    </location>
</feature>
<dbReference type="PROSITE" id="PS51671">
    <property type="entry name" value="ACT"/>
    <property type="match status" value="6"/>
</dbReference>
<gene>
    <name evidence="6" type="ORF">F2Q69_00024364</name>
</gene>
<dbReference type="Proteomes" id="UP000712600">
    <property type="component" value="Unassembled WGS sequence"/>
</dbReference>
<dbReference type="FunFam" id="3.30.70.260:FF:000061">
    <property type="entry name" value="ACT domain repeat 1"/>
    <property type="match status" value="2"/>
</dbReference>
<evidence type="ECO:0000256" key="3">
    <source>
        <dbReference type="RuleBase" id="RU369043"/>
    </source>
</evidence>
<feature type="domain" description="ACT" evidence="5">
    <location>
        <begin position="560"/>
        <end position="640"/>
    </location>
</feature>
<comment type="function">
    <text evidence="2">May bind amino acids.</text>
</comment>
<protein>
    <recommendedName>
        <fullName evidence="3">ACT domain-containing protein ACR</fullName>
    </recommendedName>
    <alternativeName>
        <fullName evidence="3">Protein ACT DOMAIN REPEATS</fullName>
    </alternativeName>
</protein>
<dbReference type="InterPro" id="IPR002912">
    <property type="entry name" value="ACT_dom"/>
</dbReference>
<feature type="domain" description="ACT" evidence="5">
    <location>
        <begin position="97"/>
        <end position="177"/>
    </location>
</feature>
<comment type="function">
    <text evidence="3">Binds amino acids.</text>
</comment>
<comment type="caution">
    <text evidence="6">The sequence shown here is derived from an EMBL/GenBank/DDBJ whole genome shotgun (WGS) entry which is preliminary data.</text>
</comment>
<feature type="transmembrane region" description="Helical" evidence="4">
    <location>
        <begin position="40"/>
        <end position="60"/>
    </location>
</feature>
<evidence type="ECO:0000259" key="5">
    <source>
        <dbReference type="PROSITE" id="PS51671"/>
    </source>
</evidence>
<reference evidence="6" key="1">
    <citation type="submission" date="2019-12" db="EMBL/GenBank/DDBJ databases">
        <title>Genome sequencing and annotation of Brassica cretica.</title>
        <authorList>
            <person name="Studholme D.J."/>
            <person name="Sarris P."/>
        </authorList>
    </citation>
    <scope>NUCLEOTIDE SEQUENCE</scope>
    <source>
        <strain evidence="6">PFS-109/04</strain>
        <tissue evidence="6">Leaf</tissue>
    </source>
</reference>
<evidence type="ECO:0000256" key="2">
    <source>
        <dbReference type="ARBA" id="ARBA00059550"/>
    </source>
</evidence>
<evidence type="ECO:0000256" key="4">
    <source>
        <dbReference type="SAM" id="Phobius"/>
    </source>
</evidence>